<accession>A0A938XTJ4</accession>
<evidence type="ECO:0000313" key="2">
    <source>
        <dbReference type="EMBL" id="MBM7556624.1"/>
    </source>
</evidence>
<evidence type="ECO:0000313" key="3">
    <source>
        <dbReference type="Proteomes" id="UP000774000"/>
    </source>
</evidence>
<name>A0A938XTJ4_9FIRM</name>
<evidence type="ECO:0000259" key="1">
    <source>
        <dbReference type="Pfam" id="PF12673"/>
    </source>
</evidence>
<organism evidence="2 3">
    <name type="scientific">Halanaerobacter jeridensis</name>
    <dbReference type="NCBI Taxonomy" id="706427"/>
    <lineage>
        <taxon>Bacteria</taxon>
        <taxon>Bacillati</taxon>
        <taxon>Bacillota</taxon>
        <taxon>Clostridia</taxon>
        <taxon>Halanaerobiales</taxon>
        <taxon>Halobacteroidaceae</taxon>
        <taxon>Halanaerobacter</taxon>
    </lineage>
</organism>
<proteinExistence type="predicted"/>
<reference evidence="2" key="1">
    <citation type="submission" date="2021-01" db="EMBL/GenBank/DDBJ databases">
        <title>Genomic Encyclopedia of Type Strains, Phase IV (KMG-IV): sequencing the most valuable type-strain genomes for metagenomic binning, comparative biology and taxonomic classification.</title>
        <authorList>
            <person name="Goeker M."/>
        </authorList>
    </citation>
    <scope>NUCLEOTIDE SEQUENCE</scope>
    <source>
        <strain evidence="2">DSM 23230</strain>
    </source>
</reference>
<comment type="caution">
    <text evidence="2">The sequence shown here is derived from an EMBL/GenBank/DDBJ whole genome shotgun (WGS) entry which is preliminary data.</text>
</comment>
<protein>
    <recommendedName>
        <fullName evidence="1">SipL SPOCS domain-containing protein</fullName>
    </recommendedName>
</protein>
<keyword evidence="3" id="KW-1185">Reference proteome</keyword>
<dbReference type="Pfam" id="PF12673">
    <property type="entry name" value="SipL"/>
    <property type="match status" value="1"/>
</dbReference>
<dbReference type="RefSeq" id="WP_204701402.1">
    <property type="nucleotide sequence ID" value="NZ_JAFBDQ010000006.1"/>
</dbReference>
<dbReference type="Proteomes" id="UP000774000">
    <property type="component" value="Unassembled WGS sequence"/>
</dbReference>
<gene>
    <name evidence="2" type="ORF">JOC47_001475</name>
</gene>
<dbReference type="EMBL" id="JAFBDQ010000006">
    <property type="protein sequence ID" value="MBM7556624.1"/>
    <property type="molecule type" value="Genomic_DNA"/>
</dbReference>
<sequence length="170" mass="18891">MACMVSDFIEVVGVCEVDAVDLSDQTFKQIAIEETVTIPDQKPDIEQILKVVVSGEITRTKVIKTPVRKDSAENIIPSAGGQELTGRKLIIEGKLREKIVYVADVEGGSQPVHSAEFEDIPFSTFIVLPEDTPLEARFNVKICVEDVFVKMLSPREIFKNLIVLFVAKEK</sequence>
<dbReference type="InterPro" id="IPR024300">
    <property type="entry name" value="SipL_SPOCS_dom"/>
</dbReference>
<feature type="domain" description="SipL SPOCS" evidence="1">
    <location>
        <begin position="44"/>
        <end position="151"/>
    </location>
</feature>
<dbReference type="AlphaFoldDB" id="A0A938XTJ4"/>